<dbReference type="AlphaFoldDB" id="A0A6C0D8S3"/>
<dbReference type="Gene3D" id="3.40.1090.10">
    <property type="entry name" value="Cytosolic phospholipase A2 catalytic domain"/>
    <property type="match status" value="1"/>
</dbReference>
<dbReference type="PROSITE" id="PS51635">
    <property type="entry name" value="PNPLA"/>
    <property type="match status" value="1"/>
</dbReference>
<dbReference type="SUPFAM" id="SSF52151">
    <property type="entry name" value="FabD/lysophospholipase-like"/>
    <property type="match status" value="1"/>
</dbReference>
<organism evidence="3">
    <name type="scientific">viral metagenome</name>
    <dbReference type="NCBI Taxonomy" id="1070528"/>
    <lineage>
        <taxon>unclassified sequences</taxon>
        <taxon>metagenomes</taxon>
        <taxon>organismal metagenomes</taxon>
    </lineage>
</organism>
<proteinExistence type="predicted"/>
<protein>
    <recommendedName>
        <fullName evidence="2">PNPLA domain-containing protein</fullName>
    </recommendedName>
</protein>
<dbReference type="InterPro" id="IPR052580">
    <property type="entry name" value="Lipid_Hydrolase"/>
</dbReference>
<sequence length="308" mass="35213">MNSSNNIIKHIVIPGGGPTGIQAIGALQHLEQNGFWNINNIETIYSTSAGAIIAVLLCLKFDWETINDYIIKRPWDEVFKLGVNQIFEAYSKKGLYDKNIAEIFYKPFFSAKDISIEITMKEFFEITNIEIHFFSLDVNHFELEDISYLTHPDLQLLTAVQMSSAIPVIISPVCLNDKCYVDGGVVCNYPINQCILRADKTEEILALKNNYVKKNNNQVNNNSTILEYIMNFISKLVNNVSLKFENYEMGTYSNIPNELMYETNFMNWSNIKLTLESKEERQVLIDSGVEAAKKFLLDKQQSNKQSDV</sequence>
<keyword evidence="1" id="KW-0443">Lipid metabolism</keyword>
<reference evidence="3" key="1">
    <citation type="journal article" date="2020" name="Nature">
        <title>Giant virus diversity and host interactions through global metagenomics.</title>
        <authorList>
            <person name="Schulz F."/>
            <person name="Roux S."/>
            <person name="Paez-Espino D."/>
            <person name="Jungbluth S."/>
            <person name="Walsh D.A."/>
            <person name="Denef V.J."/>
            <person name="McMahon K.D."/>
            <person name="Konstantinidis K.T."/>
            <person name="Eloe-Fadrosh E.A."/>
            <person name="Kyrpides N.C."/>
            <person name="Woyke T."/>
        </authorList>
    </citation>
    <scope>NUCLEOTIDE SEQUENCE</scope>
    <source>
        <strain evidence="3">GVMAG-M-3300023174-130</strain>
    </source>
</reference>
<evidence type="ECO:0000259" key="2">
    <source>
        <dbReference type="PROSITE" id="PS51635"/>
    </source>
</evidence>
<accession>A0A6C0D8S3</accession>
<dbReference type="InterPro" id="IPR002641">
    <property type="entry name" value="PNPLA_dom"/>
</dbReference>
<name>A0A6C0D8S3_9ZZZZ</name>
<dbReference type="PANTHER" id="PTHR46394">
    <property type="entry name" value="ANNEXIN"/>
    <property type="match status" value="1"/>
</dbReference>
<evidence type="ECO:0000313" key="3">
    <source>
        <dbReference type="EMBL" id="QHT12843.1"/>
    </source>
</evidence>
<evidence type="ECO:0000256" key="1">
    <source>
        <dbReference type="ARBA" id="ARBA00023098"/>
    </source>
</evidence>
<dbReference type="PANTHER" id="PTHR46394:SF1">
    <property type="entry name" value="PNPLA DOMAIN-CONTAINING PROTEIN"/>
    <property type="match status" value="1"/>
</dbReference>
<dbReference type="GO" id="GO:0006629">
    <property type="term" value="P:lipid metabolic process"/>
    <property type="evidence" value="ECO:0007669"/>
    <property type="project" value="UniProtKB-KW"/>
</dbReference>
<dbReference type="EMBL" id="MN739551">
    <property type="protein sequence ID" value="QHT12843.1"/>
    <property type="molecule type" value="Genomic_DNA"/>
</dbReference>
<dbReference type="InterPro" id="IPR016035">
    <property type="entry name" value="Acyl_Trfase/lysoPLipase"/>
</dbReference>
<feature type="domain" description="PNPLA" evidence="2">
    <location>
        <begin position="11"/>
        <end position="195"/>
    </location>
</feature>
<dbReference type="Pfam" id="PF01734">
    <property type="entry name" value="Patatin"/>
    <property type="match status" value="1"/>
</dbReference>